<feature type="domain" description="FAD-dependent oxidoreductase 2 FAD-binding" evidence="7">
    <location>
        <begin position="10"/>
        <end position="435"/>
    </location>
</feature>
<dbReference type="PIRSF" id="PIRSF000171">
    <property type="entry name" value="SDHA_APRA_LASPO"/>
    <property type="match status" value="1"/>
</dbReference>
<evidence type="ECO:0000256" key="2">
    <source>
        <dbReference type="ARBA" id="ARBA00022630"/>
    </source>
</evidence>
<dbReference type="InterPro" id="IPR036188">
    <property type="entry name" value="FAD/NAD-bd_sf"/>
</dbReference>
<dbReference type="FunFam" id="3.90.700.10:FF:000005">
    <property type="entry name" value="Succinate dehydrogenase flavoprotein subunit"/>
    <property type="match status" value="1"/>
</dbReference>
<dbReference type="OrthoDB" id="9805351at2"/>
<dbReference type="NCBIfam" id="NF005866">
    <property type="entry name" value="PRK07803.1"/>
    <property type="match status" value="1"/>
</dbReference>
<dbReference type="Gene3D" id="1.20.58.100">
    <property type="entry name" value="Fumarate reductase/succinate dehydrogenase flavoprotein-like, C-terminal domain"/>
    <property type="match status" value="1"/>
</dbReference>
<gene>
    <name evidence="9" type="ORF">CAG99_07865</name>
</gene>
<protein>
    <submittedName>
        <fullName evidence="9">Fumarate reductase/succinate dehydrogenase flavoprotein subunit</fullName>
    </submittedName>
</protein>
<dbReference type="AlphaFoldDB" id="A0A1W7CVI9"/>
<dbReference type="SUPFAM" id="SSF46977">
    <property type="entry name" value="Succinate dehydrogenase/fumarate reductase flavoprotein C-terminal domain"/>
    <property type="match status" value="1"/>
</dbReference>
<evidence type="ECO:0000256" key="5">
    <source>
        <dbReference type="PIRSR" id="PIRSR000171-1"/>
    </source>
</evidence>
<name>A0A1W7CVI9_9ACTN</name>
<dbReference type="FunFam" id="3.50.50.60:FF:000026">
    <property type="entry name" value="Succinate dehydrogenase flavoprotein subunit"/>
    <property type="match status" value="1"/>
</dbReference>
<feature type="region of interest" description="Disordered" evidence="6">
    <location>
        <begin position="603"/>
        <end position="632"/>
    </location>
</feature>
<dbReference type="PRINTS" id="PR00368">
    <property type="entry name" value="FADPNR"/>
</dbReference>
<dbReference type="InterPro" id="IPR003953">
    <property type="entry name" value="FAD-dep_OxRdtase_2_FAD-bd"/>
</dbReference>
<dbReference type="InterPro" id="IPR030664">
    <property type="entry name" value="SdhA/FrdA/AprA"/>
</dbReference>
<dbReference type="GO" id="GO:0033765">
    <property type="term" value="F:steroid dehydrogenase activity, acting on the CH-CH group of donors"/>
    <property type="evidence" value="ECO:0007669"/>
    <property type="project" value="UniProtKB-ARBA"/>
</dbReference>
<dbReference type="PANTHER" id="PTHR11632">
    <property type="entry name" value="SUCCINATE DEHYDROGENASE 2 FLAVOPROTEIN SUBUNIT"/>
    <property type="match status" value="1"/>
</dbReference>
<feature type="active site" description="Proton acceptor" evidence="5">
    <location>
        <position position="327"/>
    </location>
</feature>
<feature type="domain" description="Fumarate reductase/succinate dehydrogenase flavoprotein-like C-terminal" evidence="8">
    <location>
        <begin position="497"/>
        <end position="594"/>
    </location>
</feature>
<evidence type="ECO:0000256" key="4">
    <source>
        <dbReference type="ARBA" id="ARBA00023002"/>
    </source>
</evidence>
<evidence type="ECO:0000256" key="6">
    <source>
        <dbReference type="SAM" id="MobiDB-lite"/>
    </source>
</evidence>
<dbReference type="EMBL" id="CP021121">
    <property type="protein sequence ID" value="ARQ68785.1"/>
    <property type="molecule type" value="Genomic_DNA"/>
</dbReference>
<dbReference type="RefSeq" id="WP_086158289.1">
    <property type="nucleotide sequence ID" value="NZ_CP021121.1"/>
</dbReference>
<dbReference type="Proteomes" id="UP000194218">
    <property type="component" value="Chromosome"/>
</dbReference>
<dbReference type="PANTHER" id="PTHR11632:SF51">
    <property type="entry name" value="SUCCINATE DEHYDROGENASE [UBIQUINONE] FLAVOPROTEIN SUBUNIT, MITOCHONDRIAL"/>
    <property type="match status" value="1"/>
</dbReference>
<evidence type="ECO:0000259" key="8">
    <source>
        <dbReference type="Pfam" id="PF02910"/>
    </source>
</evidence>
<dbReference type="InterPro" id="IPR015939">
    <property type="entry name" value="Fum_Rdtase/Succ_DH_flav-like_C"/>
</dbReference>
<evidence type="ECO:0000313" key="10">
    <source>
        <dbReference type="Proteomes" id="UP000194218"/>
    </source>
</evidence>
<dbReference type="Pfam" id="PF02910">
    <property type="entry name" value="Succ_DH_flav_C"/>
    <property type="match status" value="1"/>
</dbReference>
<dbReference type="InterPro" id="IPR027477">
    <property type="entry name" value="Succ_DH/fumarate_Rdtase_cat_sf"/>
</dbReference>
<keyword evidence="10" id="KW-1185">Reference proteome</keyword>
<sequence>MSTVERQAWDVVVVGAGGAGLRAAIEAREQGLRTAVVCKSLFGKAHTVMAEGGIAAAMGNVNAGDGWRVHFRDTLRGGKFLNHWRMAELHAREAPERVWELETWGALFDRTADGRISQRNFGGHEYPRLAHVGDRTGLELIRTLQQRVVALQQEDERETGDHEARLKVFQECTVTRVLKADGAGPADPVAGVFCYRRESGTFFVLDAPAVVLATGGIGKSFKVTSNSWEYTGDGHALALLAGAPLVNMEFVQFHPTGMVWPPSVKGILVTESVRGDGGVLRNSEHRRFMFDYIPDVFRSQYASDEAEADRWYDDPDHNRRPPELLPRDEVARAINAEVKAGRGSPHGGVFLDIASRRSPAEIIRRLPSMHHQFKQLADVDITKEPMEVGPTCHYVMGGVDVDPDTAAATGVPGLFAAGEVAGGMHGSNRLGGNSLSDLLVFGRRAGLHAGRYAAASAGAARPVAGAAQIDAAAAEAVRPFQPPEAGAEPPENPYAVHQDLQQVMNDLVGIIRREPEMSSALAHLAGLRRRAARAVVEGHRQYNPGWHLALDLRNMLLVSECVALAARERTESRGGHTREDHPGMDRAWRRVNLLCSLRGNGEDSGDGAVGAEVPGARDVGTGGSGGEEAGQVRLTRRELPAIRADLLALFDDEELAKYLTDEEVKDR</sequence>
<dbReference type="Gene3D" id="3.50.50.60">
    <property type="entry name" value="FAD/NAD(P)-binding domain"/>
    <property type="match status" value="1"/>
</dbReference>
<dbReference type="Pfam" id="PF00890">
    <property type="entry name" value="FAD_binding_2"/>
    <property type="match status" value="1"/>
</dbReference>
<evidence type="ECO:0000256" key="3">
    <source>
        <dbReference type="ARBA" id="ARBA00022827"/>
    </source>
</evidence>
<dbReference type="KEGG" id="smao:CAG99_07865"/>
<evidence type="ECO:0000313" key="9">
    <source>
        <dbReference type="EMBL" id="ARQ68785.1"/>
    </source>
</evidence>
<dbReference type="SUPFAM" id="SSF51905">
    <property type="entry name" value="FAD/NAD(P)-binding domain"/>
    <property type="match status" value="1"/>
</dbReference>
<accession>A0A1W7CVI9</accession>
<evidence type="ECO:0000259" key="7">
    <source>
        <dbReference type="Pfam" id="PF00890"/>
    </source>
</evidence>
<dbReference type="SUPFAM" id="SSF56425">
    <property type="entry name" value="Succinate dehydrogenase/fumarate reductase flavoprotein, catalytic domain"/>
    <property type="match status" value="1"/>
</dbReference>
<reference evidence="9 10" key="1">
    <citation type="submission" date="2017-05" db="EMBL/GenBank/DDBJ databases">
        <title>Complete genome sequence of Streptomyces sp. SCSIO 03032 revealed the diverse biosynthetic pathways for its bioactive secondary metabolites.</title>
        <authorList>
            <person name="Ma L."/>
            <person name="Zhu Y."/>
            <person name="Zhang W."/>
            <person name="Zhang G."/>
            <person name="Tian X."/>
            <person name="Zhang S."/>
            <person name="Zhang C."/>
        </authorList>
    </citation>
    <scope>NUCLEOTIDE SEQUENCE [LARGE SCALE GENOMIC DNA]</scope>
    <source>
        <strain evidence="9 10">SCSIO 03032</strain>
    </source>
</reference>
<evidence type="ECO:0000256" key="1">
    <source>
        <dbReference type="ARBA" id="ARBA00001974"/>
    </source>
</evidence>
<keyword evidence="3" id="KW-0274">FAD</keyword>
<organism evidence="9 10">
    <name type="scientific">Streptomyces marincola</name>
    <dbReference type="NCBI Taxonomy" id="2878388"/>
    <lineage>
        <taxon>Bacteria</taxon>
        <taxon>Bacillati</taxon>
        <taxon>Actinomycetota</taxon>
        <taxon>Actinomycetes</taxon>
        <taxon>Kitasatosporales</taxon>
        <taxon>Streptomycetaceae</taxon>
        <taxon>Streptomyces</taxon>
    </lineage>
</organism>
<dbReference type="Gene3D" id="3.90.700.10">
    <property type="entry name" value="Succinate dehydrogenase/fumarate reductase flavoprotein, catalytic domain"/>
    <property type="match status" value="1"/>
</dbReference>
<keyword evidence="2" id="KW-0285">Flavoprotein</keyword>
<dbReference type="PRINTS" id="PR00411">
    <property type="entry name" value="PNDRDTASEI"/>
</dbReference>
<keyword evidence="4" id="KW-0560">Oxidoreductase</keyword>
<proteinExistence type="predicted"/>
<comment type="cofactor">
    <cofactor evidence="1">
        <name>FAD</name>
        <dbReference type="ChEBI" id="CHEBI:57692"/>
    </cofactor>
</comment>
<dbReference type="InterPro" id="IPR037099">
    <property type="entry name" value="Fum_R/Succ_DH_flav-like_C_sf"/>
</dbReference>